<feature type="transmembrane region" description="Helical" evidence="7">
    <location>
        <begin position="162"/>
        <end position="185"/>
    </location>
</feature>
<comment type="similarity">
    <text evidence="6">Belongs to the mitochondrial carrier (TC 2.A.29) family.</text>
</comment>
<proteinExistence type="inferred from homology"/>
<evidence type="ECO:0000256" key="5">
    <source>
        <dbReference type="PROSITE-ProRule" id="PRU00282"/>
    </source>
</evidence>
<reference evidence="8 9" key="1">
    <citation type="submission" date="2024-03" db="EMBL/GenBank/DDBJ databases">
        <authorList>
            <consortium name="ELIXIR-Norway"/>
            <consortium name="Elixir Norway"/>
        </authorList>
    </citation>
    <scope>NUCLEOTIDE SEQUENCE [LARGE SCALE GENOMIC DNA]</scope>
</reference>
<dbReference type="Gene3D" id="1.50.40.10">
    <property type="entry name" value="Mitochondrial carrier domain"/>
    <property type="match status" value="1"/>
</dbReference>
<protein>
    <submittedName>
        <fullName evidence="8">Uncharacterized protein</fullName>
    </submittedName>
</protein>
<evidence type="ECO:0000256" key="3">
    <source>
        <dbReference type="ARBA" id="ARBA00022737"/>
    </source>
</evidence>
<organism evidence="8 9">
    <name type="scientific">Sphagnum jensenii</name>
    <dbReference type="NCBI Taxonomy" id="128206"/>
    <lineage>
        <taxon>Eukaryota</taxon>
        <taxon>Viridiplantae</taxon>
        <taxon>Streptophyta</taxon>
        <taxon>Embryophyta</taxon>
        <taxon>Bryophyta</taxon>
        <taxon>Sphagnophytina</taxon>
        <taxon>Sphagnopsida</taxon>
        <taxon>Sphagnales</taxon>
        <taxon>Sphagnaceae</taxon>
        <taxon>Sphagnum</taxon>
    </lineage>
</organism>
<gene>
    <name evidence="8" type="ORF">CSSPJE1EN2_LOCUS13278</name>
</gene>
<feature type="repeat" description="Solcar" evidence="5">
    <location>
        <begin position="116"/>
        <end position="191"/>
    </location>
</feature>
<dbReference type="InterPro" id="IPR023395">
    <property type="entry name" value="MCP_dom_sf"/>
</dbReference>
<accession>A0ABP1B646</accession>
<name>A0ABP1B646_9BRYO</name>
<keyword evidence="2 5" id="KW-0812">Transmembrane</keyword>
<evidence type="ECO:0000313" key="9">
    <source>
        <dbReference type="Proteomes" id="UP001497522"/>
    </source>
</evidence>
<keyword evidence="7" id="KW-1133">Transmembrane helix</keyword>
<evidence type="ECO:0000256" key="4">
    <source>
        <dbReference type="ARBA" id="ARBA00023136"/>
    </source>
</evidence>
<dbReference type="Proteomes" id="UP001497522">
    <property type="component" value="Chromosome 2"/>
</dbReference>
<evidence type="ECO:0000256" key="1">
    <source>
        <dbReference type="ARBA" id="ARBA00004141"/>
    </source>
</evidence>
<comment type="subcellular location">
    <subcellularLocation>
        <location evidence="1">Membrane</location>
        <topology evidence="1">Multi-pass membrane protein</topology>
    </subcellularLocation>
</comment>
<sequence>MGCGLKAIFFYKWDMKKIAQLWREVQICDNQMAVIKFATMRDSEAGNSESFQVVLCQELCPKVSQHQLKLMRLIVGVGPRSIDGNLKEVLYQRRWNRWAAAEDSPQINLLGCQPVSVPMAWISQSMVAGAVAGVDRFTVQTGRYGNVWHAIRKITQEEGIEAFYNGLVPTIIGLVPNCAAYYFVYDSLTCSYRHYSNKKQLGNLETLTFGAFAGLASSAAMFPFAVAWKWLMVEAIAGGKITPRNIEQCANM</sequence>
<feature type="transmembrane region" description="Helical" evidence="7">
    <location>
        <begin position="206"/>
        <end position="228"/>
    </location>
</feature>
<keyword evidence="9" id="KW-1185">Reference proteome</keyword>
<dbReference type="PROSITE" id="PS50920">
    <property type="entry name" value="SOLCAR"/>
    <property type="match status" value="1"/>
</dbReference>
<keyword evidence="6" id="KW-0813">Transport</keyword>
<evidence type="ECO:0000256" key="7">
    <source>
        <dbReference type="SAM" id="Phobius"/>
    </source>
</evidence>
<dbReference type="SUPFAM" id="SSF103506">
    <property type="entry name" value="Mitochondrial carrier"/>
    <property type="match status" value="1"/>
</dbReference>
<dbReference type="PANTHER" id="PTHR24089">
    <property type="entry name" value="SOLUTE CARRIER FAMILY 25"/>
    <property type="match status" value="1"/>
</dbReference>
<evidence type="ECO:0000256" key="6">
    <source>
        <dbReference type="RuleBase" id="RU000488"/>
    </source>
</evidence>
<evidence type="ECO:0000313" key="8">
    <source>
        <dbReference type="EMBL" id="CAK9870610.1"/>
    </source>
</evidence>
<evidence type="ECO:0000256" key="2">
    <source>
        <dbReference type="ARBA" id="ARBA00022692"/>
    </source>
</evidence>
<dbReference type="Pfam" id="PF00153">
    <property type="entry name" value="Mito_carr"/>
    <property type="match status" value="1"/>
</dbReference>
<keyword evidence="4 5" id="KW-0472">Membrane</keyword>
<keyword evidence="3" id="KW-0677">Repeat</keyword>
<dbReference type="EMBL" id="OZ023703">
    <property type="protein sequence ID" value="CAK9870610.1"/>
    <property type="molecule type" value="Genomic_DNA"/>
</dbReference>
<dbReference type="InterPro" id="IPR018108">
    <property type="entry name" value="MCP_transmembrane"/>
</dbReference>